<dbReference type="RefSeq" id="XP_004183939.1">
    <property type="nucleotide sequence ID" value="XM_004183891.1"/>
</dbReference>
<proteinExistence type="predicted"/>
<dbReference type="VEuPathDB" id="AmoebaDB:EIN_171880"/>
<dbReference type="OrthoDB" id="32433at2759"/>
<keyword evidence="3" id="KW-1185">Reference proteome</keyword>
<gene>
    <name evidence="2" type="ORF">EIN_171880</name>
</gene>
<accession>A0A0A1U115</accession>
<dbReference type="AlphaFoldDB" id="A0A0A1U115"/>
<reference evidence="2 3" key="1">
    <citation type="submission" date="2012-10" db="EMBL/GenBank/DDBJ databases">
        <authorList>
            <person name="Zafar N."/>
            <person name="Inman J."/>
            <person name="Hall N."/>
            <person name="Lorenzi H."/>
            <person name="Caler E."/>
        </authorList>
    </citation>
    <scope>NUCLEOTIDE SEQUENCE [LARGE SCALE GENOMIC DNA]</scope>
    <source>
        <strain evidence="2 3">IP1</strain>
    </source>
</reference>
<feature type="signal peptide" evidence="1">
    <location>
        <begin position="1"/>
        <end position="18"/>
    </location>
</feature>
<dbReference type="Proteomes" id="UP000014680">
    <property type="component" value="Unassembled WGS sequence"/>
</dbReference>
<organism evidence="2 3">
    <name type="scientific">Entamoeba invadens IP1</name>
    <dbReference type="NCBI Taxonomy" id="370355"/>
    <lineage>
        <taxon>Eukaryota</taxon>
        <taxon>Amoebozoa</taxon>
        <taxon>Evosea</taxon>
        <taxon>Archamoebae</taxon>
        <taxon>Mastigamoebida</taxon>
        <taxon>Entamoebidae</taxon>
        <taxon>Entamoeba</taxon>
    </lineage>
</organism>
<dbReference type="EMBL" id="KB207112">
    <property type="protein sequence ID" value="ELP84593.1"/>
    <property type="molecule type" value="Genomic_DNA"/>
</dbReference>
<protein>
    <submittedName>
        <fullName evidence="2">Cyst wall-specific glycoprotein Jacob family protein</fullName>
    </submittedName>
</protein>
<name>A0A0A1U115_ENTIV</name>
<evidence type="ECO:0000313" key="3">
    <source>
        <dbReference type="Proteomes" id="UP000014680"/>
    </source>
</evidence>
<evidence type="ECO:0000313" key="2">
    <source>
        <dbReference type="EMBL" id="ELP84593.1"/>
    </source>
</evidence>
<sequence>MFALFILVTVTLSDDVHTLKTVNCTEPGMFCVNDGYHSNYFYLCTERFNGYLKCPRNTVCGYQGRIPDTENPCVPVSVKKSETKTDSIPCVSEGLFCIHDGNHEKQFLMCSSTYSNYLNCPTNYSCGYDYKVPDTENPCVEDPKKVENTDICIADGFMCVNDGLHNNQFYMCSSGYKGFMNCPTGAKCSGAILMPFTQSPCVTI</sequence>
<dbReference type="KEGG" id="eiv:EIN_171880"/>
<evidence type="ECO:0000256" key="1">
    <source>
        <dbReference type="SAM" id="SignalP"/>
    </source>
</evidence>
<dbReference type="GeneID" id="14883723"/>
<keyword evidence="1" id="KW-0732">Signal</keyword>
<feature type="chain" id="PRO_5001990638" evidence="1">
    <location>
        <begin position="19"/>
        <end position="204"/>
    </location>
</feature>